<evidence type="ECO:0000313" key="1">
    <source>
        <dbReference type="EMBL" id="JAE10253.1"/>
    </source>
</evidence>
<dbReference type="EMBL" id="GBRH01187643">
    <property type="protein sequence ID" value="JAE10253.1"/>
    <property type="molecule type" value="Transcribed_RNA"/>
</dbReference>
<sequence length="40" mass="4361">MLCMINCGITCAHTTGSHGSPATRLYSMLVLLFNFVDVRS</sequence>
<reference evidence="1" key="1">
    <citation type="submission" date="2014-09" db="EMBL/GenBank/DDBJ databases">
        <authorList>
            <person name="Magalhaes I.L.F."/>
            <person name="Oliveira U."/>
            <person name="Santos F.R."/>
            <person name="Vidigal T.H.D.A."/>
            <person name="Brescovit A.D."/>
            <person name="Santos A.J."/>
        </authorList>
    </citation>
    <scope>NUCLEOTIDE SEQUENCE</scope>
    <source>
        <tissue evidence="1">Shoot tissue taken approximately 20 cm above the soil surface</tissue>
    </source>
</reference>
<proteinExistence type="predicted"/>
<protein>
    <submittedName>
        <fullName evidence="1">Uncharacterized protein</fullName>
    </submittedName>
</protein>
<reference evidence="1" key="2">
    <citation type="journal article" date="2015" name="Data Brief">
        <title>Shoot transcriptome of the giant reed, Arundo donax.</title>
        <authorList>
            <person name="Barrero R.A."/>
            <person name="Guerrero F.D."/>
            <person name="Moolhuijzen P."/>
            <person name="Goolsby J.A."/>
            <person name="Tidwell J."/>
            <person name="Bellgard S.E."/>
            <person name="Bellgard M.I."/>
        </authorList>
    </citation>
    <scope>NUCLEOTIDE SEQUENCE</scope>
    <source>
        <tissue evidence="1">Shoot tissue taken approximately 20 cm above the soil surface</tissue>
    </source>
</reference>
<name>A0A0A9FPM8_ARUDO</name>
<accession>A0A0A9FPM8</accession>
<dbReference type="AlphaFoldDB" id="A0A0A9FPM8"/>
<organism evidence="1">
    <name type="scientific">Arundo donax</name>
    <name type="common">Giant reed</name>
    <name type="synonym">Donax arundinaceus</name>
    <dbReference type="NCBI Taxonomy" id="35708"/>
    <lineage>
        <taxon>Eukaryota</taxon>
        <taxon>Viridiplantae</taxon>
        <taxon>Streptophyta</taxon>
        <taxon>Embryophyta</taxon>
        <taxon>Tracheophyta</taxon>
        <taxon>Spermatophyta</taxon>
        <taxon>Magnoliopsida</taxon>
        <taxon>Liliopsida</taxon>
        <taxon>Poales</taxon>
        <taxon>Poaceae</taxon>
        <taxon>PACMAD clade</taxon>
        <taxon>Arundinoideae</taxon>
        <taxon>Arundineae</taxon>
        <taxon>Arundo</taxon>
    </lineage>
</organism>